<reference evidence="1 2" key="1">
    <citation type="submission" date="2019-06" db="EMBL/GenBank/DDBJ databases">
        <title>Sequencing the genomes of 1000 actinobacteria strains.</title>
        <authorList>
            <person name="Klenk H.-P."/>
        </authorList>
    </citation>
    <scope>NUCLEOTIDE SEQUENCE [LARGE SCALE GENOMIC DNA]</scope>
    <source>
        <strain evidence="1 2">DSM 46837</strain>
    </source>
</reference>
<dbReference type="Gene3D" id="3.30.460.40">
    <property type="match status" value="1"/>
</dbReference>
<dbReference type="InterPro" id="IPR039498">
    <property type="entry name" value="NTP_transf_5"/>
</dbReference>
<organism evidence="1 2">
    <name type="scientific">Blastococcus colisei</name>
    <dbReference type="NCBI Taxonomy" id="1564162"/>
    <lineage>
        <taxon>Bacteria</taxon>
        <taxon>Bacillati</taxon>
        <taxon>Actinomycetota</taxon>
        <taxon>Actinomycetes</taxon>
        <taxon>Geodermatophilales</taxon>
        <taxon>Geodermatophilaceae</taxon>
        <taxon>Blastococcus</taxon>
    </lineage>
</organism>
<protein>
    <submittedName>
        <fullName evidence="1">Putative nucleotidyltransferase-like protein</fullName>
    </submittedName>
</protein>
<evidence type="ECO:0000313" key="1">
    <source>
        <dbReference type="EMBL" id="TQN37652.1"/>
    </source>
</evidence>
<name>A0A543P0L6_9ACTN</name>
<dbReference type="AlphaFoldDB" id="A0A543P0L6"/>
<keyword evidence="2" id="KW-1185">Reference proteome</keyword>
<evidence type="ECO:0000313" key="2">
    <source>
        <dbReference type="Proteomes" id="UP000319865"/>
    </source>
</evidence>
<dbReference type="SUPFAM" id="SSF81301">
    <property type="entry name" value="Nucleotidyltransferase"/>
    <property type="match status" value="1"/>
</dbReference>
<dbReference type="InterPro" id="IPR043519">
    <property type="entry name" value="NT_sf"/>
</dbReference>
<dbReference type="Proteomes" id="UP000319865">
    <property type="component" value="Unassembled WGS sequence"/>
</dbReference>
<proteinExistence type="predicted"/>
<sequence>MRAAVAGSSTAVQPSERDEIRDLLKRTAVALKQGDVPFALCGGYAAWMRGAPEPDHDADFLVPEAEADRAAKVLADAGLQVQDPPEDWLTKVVSGGSFVDVLWRTCGRPVETDLIERAEVLPVLSVHMPVLTATDIVVTKLMTLDEHYCDFARMLPVARALREQVDWAAVEEAVADNDFAVVFLQLLDRLGVVPKVSAA</sequence>
<accession>A0A543P0L6</accession>
<dbReference type="Pfam" id="PF14907">
    <property type="entry name" value="NTP_transf_5"/>
    <property type="match status" value="1"/>
</dbReference>
<dbReference type="GO" id="GO:0016740">
    <property type="term" value="F:transferase activity"/>
    <property type="evidence" value="ECO:0007669"/>
    <property type="project" value="UniProtKB-KW"/>
</dbReference>
<keyword evidence="1" id="KW-0808">Transferase</keyword>
<gene>
    <name evidence="1" type="ORF">FHU33_4315</name>
</gene>
<comment type="caution">
    <text evidence="1">The sequence shown here is derived from an EMBL/GenBank/DDBJ whole genome shotgun (WGS) entry which is preliminary data.</text>
</comment>
<dbReference type="EMBL" id="VFQE01000002">
    <property type="protein sequence ID" value="TQN37652.1"/>
    <property type="molecule type" value="Genomic_DNA"/>
</dbReference>